<dbReference type="Proteomes" id="UP001385951">
    <property type="component" value="Unassembled WGS sequence"/>
</dbReference>
<proteinExistence type="predicted"/>
<dbReference type="InterPro" id="IPR011009">
    <property type="entry name" value="Kinase-like_dom_sf"/>
</dbReference>
<protein>
    <recommendedName>
        <fullName evidence="3">Aminoglycoside phosphotransferase domain-containing protein</fullName>
    </recommendedName>
</protein>
<name>A0AAW0GGI2_9APHY</name>
<dbReference type="SUPFAM" id="SSF56112">
    <property type="entry name" value="Protein kinase-like (PK-like)"/>
    <property type="match status" value="1"/>
</dbReference>
<gene>
    <name evidence="1" type="ORF">QCA50_004173</name>
</gene>
<reference evidence="1 2" key="1">
    <citation type="submission" date="2022-09" db="EMBL/GenBank/DDBJ databases">
        <authorList>
            <person name="Palmer J.M."/>
        </authorList>
    </citation>
    <scope>NUCLEOTIDE SEQUENCE [LARGE SCALE GENOMIC DNA]</scope>
    <source>
        <strain evidence="1 2">DSM 7382</strain>
    </source>
</reference>
<sequence length="320" mass="35833">MLCLRASALRGGIPCSIPSSIDEEMDTDLRGSSNYHFPVYFDDGKTWICRIRRQHVLAPTLAMQKLNILIEGEVAALRFLSGIGIPVPHVHDFSLHLSDDPVGIGYILLDMLEGRLGPLQWSNVDETSKKTHFPSQLAGICVKLSQYPFRSTGCFHSTKAEVDALGTLNSIQIADLHADGSLSLIVPFDTTEAYLRALFNRHLELILGGKAYETAGADAYLFHLHLLNNIPAIVNHLKGDHTEFYLCHIDDWGDHILVDDDYNITGINITDWEWAQTVPWSIAFAARFFLPERTKYIFGDNALYEDELLFANAFEAKGEL</sequence>
<dbReference type="AlphaFoldDB" id="A0AAW0GGI2"/>
<dbReference type="PANTHER" id="PTHR21310:SF15">
    <property type="entry name" value="AMINOGLYCOSIDE PHOSPHOTRANSFERASE DOMAIN-CONTAINING PROTEIN"/>
    <property type="match status" value="1"/>
</dbReference>
<organism evidence="1 2">
    <name type="scientific">Cerrena zonata</name>
    <dbReference type="NCBI Taxonomy" id="2478898"/>
    <lineage>
        <taxon>Eukaryota</taxon>
        <taxon>Fungi</taxon>
        <taxon>Dikarya</taxon>
        <taxon>Basidiomycota</taxon>
        <taxon>Agaricomycotina</taxon>
        <taxon>Agaricomycetes</taxon>
        <taxon>Polyporales</taxon>
        <taxon>Cerrenaceae</taxon>
        <taxon>Cerrena</taxon>
    </lineage>
</organism>
<dbReference type="EMBL" id="JASBNA010000004">
    <property type="protein sequence ID" value="KAK7692543.1"/>
    <property type="molecule type" value="Genomic_DNA"/>
</dbReference>
<keyword evidence="2" id="KW-1185">Reference proteome</keyword>
<evidence type="ECO:0000313" key="1">
    <source>
        <dbReference type="EMBL" id="KAK7692543.1"/>
    </source>
</evidence>
<dbReference type="InterPro" id="IPR051678">
    <property type="entry name" value="AGP_Transferase"/>
</dbReference>
<comment type="caution">
    <text evidence="1">The sequence shown here is derived from an EMBL/GenBank/DDBJ whole genome shotgun (WGS) entry which is preliminary data.</text>
</comment>
<evidence type="ECO:0008006" key="3">
    <source>
        <dbReference type="Google" id="ProtNLM"/>
    </source>
</evidence>
<accession>A0AAW0GGI2</accession>
<evidence type="ECO:0000313" key="2">
    <source>
        <dbReference type="Proteomes" id="UP001385951"/>
    </source>
</evidence>
<dbReference type="PANTHER" id="PTHR21310">
    <property type="entry name" value="AMINOGLYCOSIDE PHOSPHOTRANSFERASE-RELATED-RELATED"/>
    <property type="match status" value="1"/>
</dbReference>